<evidence type="ECO:0000256" key="5">
    <source>
        <dbReference type="ARBA" id="ARBA00011944"/>
    </source>
</evidence>
<dbReference type="UniPathway" id="UPA00253">
    <property type="reaction ID" value="UER00331"/>
</dbReference>
<comment type="subunit">
    <text evidence="4">Hexamer formed by 3 homodimers.</text>
</comment>
<evidence type="ECO:0000256" key="6">
    <source>
        <dbReference type="ARBA" id="ARBA00022642"/>
    </source>
</evidence>
<dbReference type="Gene3D" id="3.90.1170.20">
    <property type="entry name" value="Quinolinate phosphoribosyl transferase, N-terminal domain"/>
    <property type="match status" value="1"/>
</dbReference>
<dbReference type="AlphaFoldDB" id="A0A7X2ZDV4"/>
<comment type="pathway">
    <text evidence="2">Cofactor biosynthesis; NAD(+) biosynthesis; nicotinate D-ribonucleotide from quinolinate: step 1/1.</text>
</comment>
<evidence type="ECO:0000313" key="15">
    <source>
        <dbReference type="EMBL" id="MUG72376.1"/>
    </source>
</evidence>
<feature type="domain" description="Quinolinate phosphoribosyl transferase C-terminal" evidence="13">
    <location>
        <begin position="111"/>
        <end position="278"/>
    </location>
</feature>
<dbReference type="PIRSF" id="PIRSF006250">
    <property type="entry name" value="NadC_ModD"/>
    <property type="match status" value="1"/>
</dbReference>
<dbReference type="InterPro" id="IPR004393">
    <property type="entry name" value="NadC"/>
</dbReference>
<evidence type="ECO:0000256" key="3">
    <source>
        <dbReference type="ARBA" id="ARBA00009400"/>
    </source>
</evidence>
<dbReference type="FunFam" id="3.20.20.70:FF:000030">
    <property type="entry name" value="Nicotinate-nucleotide pyrophosphorylase, carboxylating"/>
    <property type="match status" value="1"/>
</dbReference>
<dbReference type="EC" id="2.4.2.19" evidence="5"/>
<dbReference type="Pfam" id="PF02749">
    <property type="entry name" value="QRPTase_N"/>
    <property type="match status" value="1"/>
</dbReference>
<feature type="domain" description="Quinolinate phosphoribosyl transferase N-terminal" evidence="14">
    <location>
        <begin position="24"/>
        <end position="109"/>
    </location>
</feature>
<evidence type="ECO:0000256" key="8">
    <source>
        <dbReference type="ARBA" id="ARBA00022679"/>
    </source>
</evidence>
<dbReference type="PANTHER" id="PTHR32179">
    <property type="entry name" value="NICOTINATE-NUCLEOTIDE PYROPHOSPHORYLASE [CARBOXYLATING]"/>
    <property type="match status" value="1"/>
</dbReference>
<evidence type="ECO:0000256" key="12">
    <source>
        <dbReference type="PIRNR" id="PIRNR006250"/>
    </source>
</evidence>
<comment type="catalytic activity">
    <reaction evidence="10">
        <text>nicotinate beta-D-ribonucleotide + CO2 + diphosphate = quinolinate + 5-phospho-alpha-D-ribose 1-diphosphate + 2 H(+)</text>
        <dbReference type="Rhea" id="RHEA:12733"/>
        <dbReference type="ChEBI" id="CHEBI:15378"/>
        <dbReference type="ChEBI" id="CHEBI:16526"/>
        <dbReference type="ChEBI" id="CHEBI:29959"/>
        <dbReference type="ChEBI" id="CHEBI:33019"/>
        <dbReference type="ChEBI" id="CHEBI:57502"/>
        <dbReference type="ChEBI" id="CHEBI:58017"/>
        <dbReference type="EC" id="2.4.2.19"/>
    </reaction>
</comment>
<evidence type="ECO:0000256" key="7">
    <source>
        <dbReference type="ARBA" id="ARBA00022676"/>
    </source>
</evidence>
<dbReference type="NCBIfam" id="TIGR00078">
    <property type="entry name" value="nadC"/>
    <property type="match status" value="1"/>
</dbReference>
<comment type="function">
    <text evidence="1">Involved in the catabolism of quinolinic acid (QA).</text>
</comment>
<dbReference type="InterPro" id="IPR002638">
    <property type="entry name" value="Quinolinate_PRibosylTrfase_C"/>
</dbReference>
<keyword evidence="7 12" id="KW-0328">Glycosyltransferase</keyword>
<comment type="caution">
    <text evidence="15">The sequence shown here is derived from an EMBL/GenBank/DDBJ whole genome shotgun (WGS) entry which is preliminary data.</text>
</comment>
<keyword evidence="16" id="KW-1185">Reference proteome</keyword>
<dbReference type="PANTHER" id="PTHR32179:SF3">
    <property type="entry name" value="NICOTINATE-NUCLEOTIDE PYROPHOSPHORYLASE [CARBOXYLATING]"/>
    <property type="match status" value="1"/>
</dbReference>
<evidence type="ECO:0000256" key="11">
    <source>
        <dbReference type="ARBA" id="ARBA00069173"/>
    </source>
</evidence>
<dbReference type="EMBL" id="WNZX01000014">
    <property type="protein sequence ID" value="MUG72376.1"/>
    <property type="molecule type" value="Genomic_DNA"/>
</dbReference>
<dbReference type="SUPFAM" id="SSF54675">
    <property type="entry name" value="Nicotinate/Quinolinate PRTase N-terminal domain-like"/>
    <property type="match status" value="1"/>
</dbReference>
<sequence>MFLNKNKLHQQIRDWLEEDVGPGDVTSWVTVPEDLTGTGIIHAKGEGILAGIPVLQAVFSVVDPSVVIQTRISDGEVLTKGTIIAELSGNIRSILTGERIALNLLQRLSGIATKTNRLVLAARPYNANVRVVEARKTTPGLRMLEKYAVRVGGGNSHRYGLFDAVLIKDNHIKAAGGLKQAVESARAGIPHTMKIEVEVESITQVEEALEAKADIIMFDNMPLDTMRHAIALIGDQAITEASGGITIDNIAEVAGLGVNVISMGSLTYSVNNVDISLDLFNKK</sequence>
<dbReference type="RefSeq" id="WP_127609650.1">
    <property type="nucleotide sequence ID" value="NZ_JARTHJ010000088.1"/>
</dbReference>
<dbReference type="Proteomes" id="UP000450917">
    <property type="component" value="Unassembled WGS sequence"/>
</dbReference>
<dbReference type="SUPFAM" id="SSF51690">
    <property type="entry name" value="Nicotinate/Quinolinate PRTase C-terminal domain-like"/>
    <property type="match status" value="1"/>
</dbReference>
<dbReference type="FunFam" id="3.90.1170.20:FF:000001">
    <property type="entry name" value="Nicotinate-nucleotide diphosphorylase (Carboxylating)"/>
    <property type="match status" value="1"/>
</dbReference>
<comment type="similarity">
    <text evidence="3 12">Belongs to the NadC/ModD family.</text>
</comment>
<dbReference type="InterPro" id="IPR036068">
    <property type="entry name" value="Nicotinate_pribotase-like_C"/>
</dbReference>
<evidence type="ECO:0000256" key="10">
    <source>
        <dbReference type="ARBA" id="ARBA00047445"/>
    </source>
</evidence>
<proteinExistence type="inferred from homology"/>
<keyword evidence="6" id="KW-0662">Pyridine nucleotide biosynthesis</keyword>
<organism evidence="15 16">
    <name type="scientific">Paenibacillus validus</name>
    <dbReference type="NCBI Taxonomy" id="44253"/>
    <lineage>
        <taxon>Bacteria</taxon>
        <taxon>Bacillati</taxon>
        <taxon>Bacillota</taxon>
        <taxon>Bacilli</taxon>
        <taxon>Bacillales</taxon>
        <taxon>Paenibacillaceae</taxon>
        <taxon>Paenibacillus</taxon>
    </lineage>
</organism>
<dbReference type="Pfam" id="PF01729">
    <property type="entry name" value="QRPTase_C"/>
    <property type="match status" value="1"/>
</dbReference>
<evidence type="ECO:0000256" key="1">
    <source>
        <dbReference type="ARBA" id="ARBA00003237"/>
    </source>
</evidence>
<dbReference type="GO" id="GO:0009435">
    <property type="term" value="P:NAD+ biosynthetic process"/>
    <property type="evidence" value="ECO:0007669"/>
    <property type="project" value="UniProtKB-UniPathway"/>
</dbReference>
<gene>
    <name evidence="15" type="primary">nadC</name>
    <name evidence="15" type="ORF">GNP93_17025</name>
</gene>
<dbReference type="InterPro" id="IPR037128">
    <property type="entry name" value="Quinolinate_PRibosylTase_N_sf"/>
</dbReference>
<dbReference type="CDD" id="cd01572">
    <property type="entry name" value="QPRTase"/>
    <property type="match status" value="1"/>
</dbReference>
<evidence type="ECO:0000313" key="16">
    <source>
        <dbReference type="Proteomes" id="UP000450917"/>
    </source>
</evidence>
<dbReference type="InterPro" id="IPR013785">
    <property type="entry name" value="Aldolase_TIM"/>
</dbReference>
<dbReference type="InterPro" id="IPR022412">
    <property type="entry name" value="Quinolinate_PRibosylTrfase_N"/>
</dbReference>
<keyword evidence="8 12" id="KW-0808">Transferase</keyword>
<protein>
    <recommendedName>
        <fullName evidence="11">Probable nicotinate-nucleotide pyrophosphorylase [carboxylating]</fullName>
        <ecNumber evidence="5">2.4.2.19</ecNumber>
    </recommendedName>
    <alternativeName>
        <fullName evidence="9">Quinolinate phosphoribosyltransferase [decarboxylating]</fullName>
    </alternativeName>
</protein>
<evidence type="ECO:0000256" key="9">
    <source>
        <dbReference type="ARBA" id="ARBA00033102"/>
    </source>
</evidence>
<accession>A0A7X2ZDV4</accession>
<dbReference type="GO" id="GO:0034213">
    <property type="term" value="P:quinolinate catabolic process"/>
    <property type="evidence" value="ECO:0007669"/>
    <property type="project" value="TreeGrafter"/>
</dbReference>
<name>A0A7X2ZDV4_9BACL</name>
<evidence type="ECO:0000259" key="14">
    <source>
        <dbReference type="Pfam" id="PF02749"/>
    </source>
</evidence>
<dbReference type="GO" id="GO:0004514">
    <property type="term" value="F:nicotinate-nucleotide diphosphorylase (carboxylating) activity"/>
    <property type="evidence" value="ECO:0007669"/>
    <property type="project" value="UniProtKB-EC"/>
</dbReference>
<dbReference type="GO" id="GO:0005737">
    <property type="term" value="C:cytoplasm"/>
    <property type="evidence" value="ECO:0007669"/>
    <property type="project" value="TreeGrafter"/>
</dbReference>
<evidence type="ECO:0000256" key="2">
    <source>
        <dbReference type="ARBA" id="ARBA00004893"/>
    </source>
</evidence>
<evidence type="ECO:0000256" key="4">
    <source>
        <dbReference type="ARBA" id="ARBA00011218"/>
    </source>
</evidence>
<dbReference type="InterPro" id="IPR027277">
    <property type="entry name" value="NadC/ModD"/>
</dbReference>
<evidence type="ECO:0000259" key="13">
    <source>
        <dbReference type="Pfam" id="PF01729"/>
    </source>
</evidence>
<dbReference type="Gene3D" id="3.20.20.70">
    <property type="entry name" value="Aldolase class I"/>
    <property type="match status" value="1"/>
</dbReference>
<reference evidence="15 16" key="1">
    <citation type="submission" date="2019-11" db="EMBL/GenBank/DDBJ databases">
        <title>Draft genome sequences of five Paenibacillus species of dairy origin.</title>
        <authorList>
            <person name="Olajide A.M."/>
            <person name="Chen S."/>
            <person name="Lapointe G."/>
        </authorList>
    </citation>
    <scope>NUCLEOTIDE SEQUENCE [LARGE SCALE GENOMIC DNA]</scope>
    <source>
        <strain evidence="15 16">2CS3</strain>
    </source>
</reference>